<evidence type="ECO:0000313" key="3">
    <source>
        <dbReference type="Proteomes" id="UP001321249"/>
    </source>
</evidence>
<dbReference type="Proteomes" id="UP001321249">
    <property type="component" value="Unassembled WGS sequence"/>
</dbReference>
<gene>
    <name evidence="2" type="ORF">GKO46_08345</name>
</gene>
<feature type="region of interest" description="Disordered" evidence="1">
    <location>
        <begin position="144"/>
        <end position="170"/>
    </location>
</feature>
<accession>A0ABD4XR76</accession>
<name>A0ABD4XR76_9CHLR</name>
<reference evidence="2 3" key="1">
    <citation type="submission" date="2019-11" db="EMBL/GenBank/DDBJ databases">
        <authorList>
            <person name="Cho J.-C."/>
        </authorList>
    </citation>
    <scope>NUCLEOTIDE SEQUENCE [LARGE SCALE GENOMIC DNA]</scope>
    <source>
        <strain evidence="2 3">JH702</strain>
    </source>
</reference>
<protein>
    <recommendedName>
        <fullName evidence="4">Blue (type 1) copper domain-containing protein</fullName>
    </recommendedName>
</protein>
<dbReference type="EMBL" id="WMBE01000002">
    <property type="protein sequence ID" value="MDG0867082.1"/>
    <property type="molecule type" value="Genomic_DNA"/>
</dbReference>
<dbReference type="SUPFAM" id="SSF49503">
    <property type="entry name" value="Cupredoxins"/>
    <property type="match status" value="1"/>
</dbReference>
<dbReference type="AlphaFoldDB" id="A0ABD4XR76"/>
<organism evidence="2 3">
    <name type="scientific">Candidatus Lucifugimonas marina</name>
    <dbReference type="NCBI Taxonomy" id="3038979"/>
    <lineage>
        <taxon>Bacteria</taxon>
        <taxon>Bacillati</taxon>
        <taxon>Chloroflexota</taxon>
        <taxon>Dehalococcoidia</taxon>
        <taxon>SAR202 cluster</taxon>
        <taxon>Candidatus Lucifugimonadales</taxon>
        <taxon>Candidatus Lucifugimonadaceae</taxon>
        <taxon>Candidatus Lucifugimonas</taxon>
    </lineage>
</organism>
<proteinExistence type="predicted"/>
<evidence type="ECO:0000256" key="1">
    <source>
        <dbReference type="SAM" id="MobiDB-lite"/>
    </source>
</evidence>
<dbReference type="InterPro" id="IPR008972">
    <property type="entry name" value="Cupredoxin"/>
</dbReference>
<evidence type="ECO:0008006" key="4">
    <source>
        <dbReference type="Google" id="ProtNLM"/>
    </source>
</evidence>
<sequence>MTTIMAACASGPTTVQIVETTKAQNKLDNAAATRQAVIDAGGDPDATVQVQIDDNSAAAAANADRAATATALAEEGIVSKGVGGDSGAELAQGAAFEVEVPEGPALTGVIEIQILSKGAEGTVFEPAIIKVAVGETVTWLNDRRSASSTTADPGQEEEWDSGDLHKGPFDKETPNYSHTFTSTGCFTYHSRFSGDTGVGAVCVE</sequence>
<dbReference type="Gene3D" id="2.60.40.420">
    <property type="entry name" value="Cupredoxins - blue copper proteins"/>
    <property type="match status" value="1"/>
</dbReference>
<evidence type="ECO:0000313" key="2">
    <source>
        <dbReference type="EMBL" id="MDG0867082.1"/>
    </source>
</evidence>
<comment type="caution">
    <text evidence="2">The sequence shown here is derived from an EMBL/GenBank/DDBJ whole genome shotgun (WGS) entry which is preliminary data.</text>
</comment>